<reference evidence="2" key="1">
    <citation type="submission" date="2019-06" db="EMBL/GenBank/DDBJ databases">
        <authorList>
            <person name="Zheng W."/>
        </authorList>
    </citation>
    <scope>NUCLEOTIDE SEQUENCE</scope>
    <source>
        <strain evidence="2">QDHG01</strain>
    </source>
</reference>
<gene>
    <name evidence="2" type="ORF">FGO68_gene288</name>
</gene>
<protein>
    <submittedName>
        <fullName evidence="2">Uncharacterized protein</fullName>
    </submittedName>
</protein>
<name>A0A8J8NHU4_HALGN</name>
<evidence type="ECO:0000313" key="3">
    <source>
        <dbReference type="Proteomes" id="UP000785679"/>
    </source>
</evidence>
<accession>A0A8J8NHU4</accession>
<feature type="compositionally biased region" description="Polar residues" evidence="1">
    <location>
        <begin position="35"/>
        <end position="47"/>
    </location>
</feature>
<dbReference type="AlphaFoldDB" id="A0A8J8NHU4"/>
<organism evidence="2 3">
    <name type="scientific">Halteria grandinella</name>
    <dbReference type="NCBI Taxonomy" id="5974"/>
    <lineage>
        <taxon>Eukaryota</taxon>
        <taxon>Sar</taxon>
        <taxon>Alveolata</taxon>
        <taxon>Ciliophora</taxon>
        <taxon>Intramacronucleata</taxon>
        <taxon>Spirotrichea</taxon>
        <taxon>Stichotrichia</taxon>
        <taxon>Sporadotrichida</taxon>
        <taxon>Halteriidae</taxon>
        <taxon>Halteria</taxon>
    </lineage>
</organism>
<sequence length="93" mass="10437">MHPTSSSSSTVADEAIAVTLSQRFRRSRRQWALDNSSTTYTETQVSPGDSKPHFIRERTTKIPDPRLCSIARKQARATLARTTRPSLPPSLRL</sequence>
<feature type="region of interest" description="Disordered" evidence="1">
    <location>
        <begin position="35"/>
        <end position="60"/>
    </location>
</feature>
<comment type="caution">
    <text evidence="2">The sequence shown here is derived from an EMBL/GenBank/DDBJ whole genome shotgun (WGS) entry which is preliminary data.</text>
</comment>
<evidence type="ECO:0000256" key="1">
    <source>
        <dbReference type="SAM" id="MobiDB-lite"/>
    </source>
</evidence>
<evidence type="ECO:0000313" key="2">
    <source>
        <dbReference type="EMBL" id="TNV75451.1"/>
    </source>
</evidence>
<feature type="compositionally biased region" description="Basic and acidic residues" evidence="1">
    <location>
        <begin position="50"/>
        <end position="60"/>
    </location>
</feature>
<keyword evidence="3" id="KW-1185">Reference proteome</keyword>
<dbReference type="EMBL" id="RRYP01015567">
    <property type="protein sequence ID" value="TNV75451.1"/>
    <property type="molecule type" value="Genomic_DNA"/>
</dbReference>
<proteinExistence type="predicted"/>
<dbReference type="Proteomes" id="UP000785679">
    <property type="component" value="Unassembled WGS sequence"/>
</dbReference>